<dbReference type="Proteomes" id="UP001147653">
    <property type="component" value="Unassembled WGS sequence"/>
</dbReference>
<name>A0A9X3NAB9_9ACTN</name>
<evidence type="ECO:0000313" key="1">
    <source>
        <dbReference type="EMBL" id="MDA0181374.1"/>
    </source>
</evidence>
<organism evidence="1 2">
    <name type="scientific">Solirubrobacter phytolaccae</name>
    <dbReference type="NCBI Taxonomy" id="1404360"/>
    <lineage>
        <taxon>Bacteria</taxon>
        <taxon>Bacillati</taxon>
        <taxon>Actinomycetota</taxon>
        <taxon>Thermoleophilia</taxon>
        <taxon>Solirubrobacterales</taxon>
        <taxon>Solirubrobacteraceae</taxon>
        <taxon>Solirubrobacter</taxon>
    </lineage>
</organism>
<gene>
    <name evidence="1" type="ORF">OJ997_13795</name>
</gene>
<comment type="caution">
    <text evidence="1">The sequence shown here is derived from an EMBL/GenBank/DDBJ whole genome shotgun (WGS) entry which is preliminary data.</text>
</comment>
<dbReference type="RefSeq" id="WP_270025689.1">
    <property type="nucleotide sequence ID" value="NZ_JAPDDP010000021.1"/>
</dbReference>
<reference evidence="1" key="1">
    <citation type="submission" date="2022-10" db="EMBL/GenBank/DDBJ databases">
        <title>The WGS of Solirubrobacter phytolaccae KCTC 29190.</title>
        <authorList>
            <person name="Jiang Z."/>
        </authorList>
    </citation>
    <scope>NUCLEOTIDE SEQUENCE</scope>
    <source>
        <strain evidence="1">KCTC 29190</strain>
    </source>
</reference>
<protein>
    <submittedName>
        <fullName evidence="1">Uncharacterized protein</fullName>
    </submittedName>
</protein>
<proteinExistence type="predicted"/>
<dbReference type="AlphaFoldDB" id="A0A9X3NAB9"/>
<evidence type="ECO:0000313" key="2">
    <source>
        <dbReference type="Proteomes" id="UP001147653"/>
    </source>
</evidence>
<keyword evidence="2" id="KW-1185">Reference proteome</keyword>
<dbReference type="EMBL" id="JAPDDP010000021">
    <property type="protein sequence ID" value="MDA0181374.1"/>
    <property type="molecule type" value="Genomic_DNA"/>
</dbReference>
<accession>A0A9X3NAB9</accession>
<sequence length="158" mass="17650">MARRLGEPVNSVAYHTGMLVRHGYAELVGTERRRGANTRLYRATIAPEIDGFEWESLPIEMRRSLTLGLLQLINGEVRQAAAGGSFDDADAHLTRSPLLLDDEGRSAVAELLRGAYDELEAIRTSCRARDAPTQARHEVVMMAYERAPDIEDERLTRS</sequence>